<keyword evidence="4" id="KW-1185">Reference proteome</keyword>
<sequence length="67" mass="7264">MVNPWITICVIAFGIVVAIVGVMAYLRMYKSSAWSASRPQVQDDAPAASDHSDDQMAAGTEFTDNEN</sequence>
<organism evidence="3 4">
    <name type="scientific">Paenibacillus plantiphilus</name>
    <dbReference type="NCBI Taxonomy" id="2905650"/>
    <lineage>
        <taxon>Bacteria</taxon>
        <taxon>Bacillati</taxon>
        <taxon>Bacillota</taxon>
        <taxon>Bacilli</taxon>
        <taxon>Bacillales</taxon>
        <taxon>Paenibacillaceae</taxon>
        <taxon>Paenibacillus</taxon>
    </lineage>
</organism>
<gene>
    <name evidence="3" type="ORF">PAECIP111893_04294</name>
</gene>
<keyword evidence="2" id="KW-0812">Transmembrane</keyword>
<reference evidence="3" key="1">
    <citation type="submission" date="2022-01" db="EMBL/GenBank/DDBJ databases">
        <authorList>
            <person name="Criscuolo A."/>
        </authorList>
    </citation>
    <scope>NUCLEOTIDE SEQUENCE</scope>
    <source>
        <strain evidence="3">CIP111893</strain>
    </source>
</reference>
<evidence type="ECO:0000313" key="4">
    <source>
        <dbReference type="Proteomes" id="UP000838686"/>
    </source>
</evidence>
<feature type="region of interest" description="Disordered" evidence="1">
    <location>
        <begin position="34"/>
        <end position="67"/>
    </location>
</feature>
<protein>
    <recommendedName>
        <fullName evidence="5">Tumour necrosis factor receptor superfamily member 19</fullName>
    </recommendedName>
</protein>
<evidence type="ECO:0000256" key="1">
    <source>
        <dbReference type="SAM" id="MobiDB-lite"/>
    </source>
</evidence>
<accession>A0ABM9CNW9</accession>
<evidence type="ECO:0000313" key="3">
    <source>
        <dbReference type="EMBL" id="CAH1217703.1"/>
    </source>
</evidence>
<name>A0ABM9CNW9_9BACL</name>
<comment type="caution">
    <text evidence="3">The sequence shown here is derived from an EMBL/GenBank/DDBJ whole genome shotgun (WGS) entry which is preliminary data.</text>
</comment>
<keyword evidence="2" id="KW-0472">Membrane</keyword>
<feature type="transmembrane region" description="Helical" evidence="2">
    <location>
        <begin position="6"/>
        <end position="26"/>
    </location>
</feature>
<evidence type="ECO:0008006" key="5">
    <source>
        <dbReference type="Google" id="ProtNLM"/>
    </source>
</evidence>
<dbReference type="Proteomes" id="UP000838686">
    <property type="component" value="Unassembled WGS sequence"/>
</dbReference>
<evidence type="ECO:0000256" key="2">
    <source>
        <dbReference type="SAM" id="Phobius"/>
    </source>
</evidence>
<keyword evidence="2" id="KW-1133">Transmembrane helix</keyword>
<proteinExistence type="predicted"/>
<dbReference type="RefSeq" id="WP_236344703.1">
    <property type="nucleotide sequence ID" value="NZ_CAKMMF010000029.1"/>
</dbReference>
<dbReference type="EMBL" id="CAKMMF010000029">
    <property type="protein sequence ID" value="CAH1217703.1"/>
    <property type="molecule type" value="Genomic_DNA"/>
</dbReference>